<protein>
    <recommendedName>
        <fullName evidence="3">Chromatin target of PRMT1 protein C-terminal domain-containing protein</fullName>
    </recommendedName>
</protein>
<keyword evidence="1" id="KW-0694">RNA-binding</keyword>
<gene>
    <name evidence="4" type="ORF">PG991_006455</name>
</gene>
<feature type="compositionally biased region" description="Basic and acidic residues" evidence="2">
    <location>
        <begin position="167"/>
        <end position="176"/>
    </location>
</feature>
<dbReference type="Proteomes" id="UP001396898">
    <property type="component" value="Unassembled WGS sequence"/>
</dbReference>
<accession>A0ABR1RZ61</accession>
<feature type="compositionally biased region" description="Polar residues" evidence="2">
    <location>
        <begin position="219"/>
        <end position="233"/>
    </location>
</feature>
<feature type="domain" description="Chromatin target of PRMT1 protein C-terminal" evidence="3">
    <location>
        <begin position="154"/>
        <end position="225"/>
    </location>
</feature>
<reference evidence="4 5" key="1">
    <citation type="submission" date="2023-01" db="EMBL/GenBank/DDBJ databases">
        <title>Analysis of 21 Apiospora genomes using comparative genomics revels a genus with tremendous synthesis potential of carbohydrate active enzymes and secondary metabolites.</title>
        <authorList>
            <person name="Sorensen T."/>
        </authorList>
    </citation>
    <scope>NUCLEOTIDE SEQUENCE [LARGE SCALE GENOMIC DNA]</scope>
    <source>
        <strain evidence="4 5">CBS 20057</strain>
    </source>
</reference>
<proteinExistence type="predicted"/>
<dbReference type="SMART" id="SM01218">
    <property type="entry name" value="FoP_duplication"/>
    <property type="match status" value="1"/>
</dbReference>
<evidence type="ECO:0000256" key="1">
    <source>
        <dbReference type="ARBA" id="ARBA00022884"/>
    </source>
</evidence>
<sequence length="240" mass="26323">MSGSGGDGGQGKDSKSSFSLDSNIAAKNKEGRGASKRRRDEESLNDNSSRAEGAKRPMIESVSASSVVKFKGRTFNPDDPDKKNWQVIGPQKTFGEVEGANLFTEACRQHAERHAAKHGGRWDKGPIGFEFWHIPAKSVKKTGQLAREFKQQHQASAASGYRFDSQGVDRSRDSGRSSRHGNSNARRGRGGGRGGGRRQNKRPQMTHEQLDQEMADYWSSVTAPTTEGPVTQESIDDEMN</sequence>
<evidence type="ECO:0000256" key="2">
    <source>
        <dbReference type="SAM" id="MobiDB-lite"/>
    </source>
</evidence>
<evidence type="ECO:0000313" key="5">
    <source>
        <dbReference type="Proteomes" id="UP001396898"/>
    </source>
</evidence>
<feature type="region of interest" description="Disordered" evidence="2">
    <location>
        <begin position="140"/>
        <end position="240"/>
    </location>
</feature>
<comment type="caution">
    <text evidence="4">The sequence shown here is derived from an EMBL/GenBank/DDBJ whole genome shotgun (WGS) entry which is preliminary data.</text>
</comment>
<dbReference type="Pfam" id="PF13865">
    <property type="entry name" value="FoP_duplication"/>
    <property type="match status" value="1"/>
</dbReference>
<dbReference type="InterPro" id="IPR025715">
    <property type="entry name" value="FoP_C"/>
</dbReference>
<feature type="compositionally biased region" description="Basic residues" evidence="2">
    <location>
        <begin position="186"/>
        <end position="201"/>
    </location>
</feature>
<name>A0ABR1RZ61_9PEZI</name>
<keyword evidence="5" id="KW-1185">Reference proteome</keyword>
<evidence type="ECO:0000313" key="4">
    <source>
        <dbReference type="EMBL" id="KAK8023216.1"/>
    </source>
</evidence>
<dbReference type="EMBL" id="JAQQWI010000008">
    <property type="protein sequence ID" value="KAK8023216.1"/>
    <property type="molecule type" value="Genomic_DNA"/>
</dbReference>
<feature type="region of interest" description="Disordered" evidence="2">
    <location>
        <begin position="1"/>
        <end position="86"/>
    </location>
</feature>
<organism evidence="4 5">
    <name type="scientific">Apiospora marii</name>
    <dbReference type="NCBI Taxonomy" id="335849"/>
    <lineage>
        <taxon>Eukaryota</taxon>
        <taxon>Fungi</taxon>
        <taxon>Dikarya</taxon>
        <taxon>Ascomycota</taxon>
        <taxon>Pezizomycotina</taxon>
        <taxon>Sordariomycetes</taxon>
        <taxon>Xylariomycetidae</taxon>
        <taxon>Amphisphaeriales</taxon>
        <taxon>Apiosporaceae</taxon>
        <taxon>Apiospora</taxon>
    </lineage>
</organism>
<evidence type="ECO:0000259" key="3">
    <source>
        <dbReference type="SMART" id="SM01218"/>
    </source>
</evidence>
<feature type="compositionally biased region" description="Basic and acidic residues" evidence="2">
    <location>
        <begin position="27"/>
        <end position="42"/>
    </location>
</feature>